<dbReference type="OrthoDB" id="304912at2"/>
<feature type="chain" id="PRO_5016185290" description="Arylsulfate sulfotransferase AssT" evidence="1">
    <location>
        <begin position="28"/>
        <end position="598"/>
    </location>
</feature>
<dbReference type="EC" id="2.8.2.22" evidence="1"/>
<dbReference type="InterPro" id="IPR053143">
    <property type="entry name" value="Arylsulfate_ST"/>
</dbReference>
<feature type="binding site" evidence="1">
    <location>
        <position position="383"/>
    </location>
    <ligand>
        <name>a phenol</name>
        <dbReference type="ChEBI" id="CHEBI:33853"/>
    </ligand>
</feature>
<proteinExistence type="inferred from homology"/>
<keyword evidence="4" id="KW-1185">Reference proteome</keyword>
<accession>A0A2X4UTM3</accession>
<dbReference type="GO" id="GO:0047686">
    <property type="term" value="F:arylsulfate sulfotransferase activity"/>
    <property type="evidence" value="ECO:0007669"/>
    <property type="project" value="UniProtKB-UniRule"/>
</dbReference>
<dbReference type="GO" id="GO:0042597">
    <property type="term" value="C:periplasmic space"/>
    <property type="evidence" value="ECO:0007669"/>
    <property type="project" value="UniProtKB-SubCell"/>
</dbReference>
<feature type="domain" description="Arylsulfotransferase N-terminal" evidence="2">
    <location>
        <begin position="42"/>
        <end position="127"/>
    </location>
</feature>
<name>A0A2X4UTM3_9GAMM</name>
<keyword evidence="1" id="KW-1015">Disulfide bond</keyword>
<gene>
    <name evidence="1" type="primary">assT</name>
    <name evidence="3" type="ORF">NCTC12151_02903</name>
</gene>
<protein>
    <recommendedName>
        <fullName evidence="1">Arylsulfate sulfotransferase AssT</fullName>
        <ecNumber evidence="1">2.8.2.22</ecNumber>
    </recommendedName>
    <alternativeName>
        <fullName evidence="1">Aryl sulfotransferase AssT</fullName>
    </alternativeName>
</protein>
<dbReference type="InterPro" id="IPR035391">
    <property type="entry name" value="Arylsulfotran_N"/>
</dbReference>
<keyword evidence="1 3" id="KW-0808">Transferase</keyword>
<evidence type="ECO:0000256" key="1">
    <source>
        <dbReference type="HAMAP-Rule" id="MF_00933"/>
    </source>
</evidence>
<dbReference type="KEGG" id="lri:NCTC12151_02903"/>
<dbReference type="PANTHER" id="PTHR35340:SF10">
    <property type="entry name" value="CYTOPLASMIC PROTEIN"/>
    <property type="match status" value="1"/>
</dbReference>
<keyword evidence="1" id="KW-0574">Periplasm</keyword>
<reference evidence="3 4" key="1">
    <citation type="submission" date="2018-06" db="EMBL/GenBank/DDBJ databases">
        <authorList>
            <consortium name="Pathogen Informatics"/>
            <person name="Doyle S."/>
        </authorList>
    </citation>
    <scope>NUCLEOTIDE SEQUENCE [LARGE SCALE GENOMIC DNA]</scope>
    <source>
        <strain evidence="3 4">NCTC12151</strain>
    </source>
</reference>
<comment type="catalytic activity">
    <reaction evidence="1">
        <text>an aryl sulfate + a phenol = an aryl sulfate + a phenol</text>
        <dbReference type="Rhea" id="RHEA:51072"/>
        <dbReference type="ChEBI" id="CHEBI:33853"/>
        <dbReference type="ChEBI" id="CHEBI:140317"/>
        <dbReference type="EC" id="2.8.2.22"/>
    </reaction>
</comment>
<dbReference type="RefSeq" id="WP_111741274.1">
    <property type="nucleotide sequence ID" value="NZ_LR698987.1"/>
</dbReference>
<dbReference type="EMBL" id="LS483470">
    <property type="protein sequence ID" value="SQI43207.1"/>
    <property type="molecule type" value="Genomic_DNA"/>
</dbReference>
<dbReference type="AlphaFoldDB" id="A0A2X4UTM3"/>
<dbReference type="Proteomes" id="UP000249005">
    <property type="component" value="Chromosome 1"/>
</dbReference>
<dbReference type="Pfam" id="PF05935">
    <property type="entry name" value="Arylsulfotrans"/>
    <property type="match status" value="1"/>
</dbReference>
<dbReference type="Gene3D" id="2.60.40.3100">
    <property type="entry name" value="Arylsulphate sulphotransferase monomer, N-terminal domain"/>
    <property type="match status" value="1"/>
</dbReference>
<feature type="disulfide bond" evidence="1">
    <location>
        <begin position="445"/>
        <end position="451"/>
    </location>
</feature>
<evidence type="ECO:0000313" key="4">
    <source>
        <dbReference type="Proteomes" id="UP000249005"/>
    </source>
</evidence>
<dbReference type="Pfam" id="PF17425">
    <property type="entry name" value="Arylsulfotran_N"/>
    <property type="match status" value="1"/>
</dbReference>
<comment type="function">
    <text evidence="1">Catalyses the transfer of a sulfate group from a phenyl sulfate ester to other phenolic compounds.</text>
</comment>
<keyword evidence="1" id="KW-0732">Signal</keyword>
<feature type="active site" description="Nucleophile; sulfurylated histidine covalent intermediate" evidence="1">
    <location>
        <position position="463"/>
    </location>
</feature>
<organism evidence="3 4">
    <name type="scientific">Leminorella richardii</name>
    <dbReference type="NCBI Taxonomy" id="158841"/>
    <lineage>
        <taxon>Bacteria</taxon>
        <taxon>Pseudomonadati</taxon>
        <taxon>Pseudomonadota</taxon>
        <taxon>Gammaproteobacteria</taxon>
        <taxon>Enterobacterales</taxon>
        <taxon>Budviciaceae</taxon>
        <taxon>Leminorella</taxon>
    </lineage>
</organism>
<dbReference type="PANTHER" id="PTHR35340">
    <property type="entry name" value="PQQ ENZYME REPEAT PROTEIN-RELATED"/>
    <property type="match status" value="1"/>
</dbReference>
<dbReference type="HAMAP" id="MF_00933">
    <property type="entry name" value="Arylsulfotrans_AssT"/>
    <property type="match status" value="1"/>
</dbReference>
<comment type="subcellular location">
    <subcellularLocation>
        <location evidence="1">Periplasm</location>
    </subcellularLocation>
</comment>
<dbReference type="GO" id="GO:0004062">
    <property type="term" value="F:aryl sulfotransferase activity"/>
    <property type="evidence" value="ECO:0007669"/>
    <property type="project" value="InterPro"/>
</dbReference>
<feature type="binding site" evidence="1">
    <location>
        <position position="279"/>
    </location>
    <ligand>
        <name>a phenol</name>
        <dbReference type="ChEBI" id="CHEBI:33853"/>
    </ligand>
</feature>
<feature type="binding site" evidence="1">
    <location>
        <position position="463"/>
    </location>
    <ligand>
        <name>a phenol</name>
        <dbReference type="ChEBI" id="CHEBI:33853"/>
    </ligand>
</feature>
<dbReference type="InterPro" id="IPR028610">
    <property type="entry name" value="AssT_Enterobac"/>
</dbReference>
<feature type="signal peptide" evidence="1">
    <location>
        <begin position="1"/>
        <end position="27"/>
    </location>
</feature>
<sequence precursor="true">MFTKTRKTLVAGAVALAFGLTASGAMAAGFKPAQPAGSLGAVIVDPYGNAPLTALVELDGHKISDVKVTVQGKGDKGVPISYSVGAESLKNYDGVPIFGLYQKHDNKVTVEFKEDGKPMKDEYTVKTSAIVNNYMDNRSISDLQQTNVVKVAPGFEDRLYLVNTHTFTAQGSDLHWHGEKDKNAGILDAGPAGGALPFDIAPFTFIVDTEGEYRWWLSQDATYNGRDVNINKRGYLMGIRETPRGTFTAVQGQHWYEFDMMGQILVDHKLPRGFMDATHESVETSKGTVLLRVGKRNYKREDGLHVHTIRDHILEVDKSGRVVDVWDLNQILDPLRDSLLGALDAGAVCVNVDLAHAGQQAKLEPDTPYGDALGVGPGRNWAHVNSISYDDKDDSIILSSRHQGVVKITRDKKVKWILAPSKGWNEKLAPKLLKPVDANGKALKCDENGKCENTDFDFVYTQHTAWLSSKGTLTIFDNGDGRGLEQPALPTMKYSRFVEYKIDEKNMTVQQVWEYGKDRGYDWYSPITSIVEYQKDRDTMFGFGGSIHLFDVGQPTVGKLNEIDYKTKEVKVEIDVLSDKPNQTHYRAVLVRPQNMFK</sequence>
<evidence type="ECO:0000313" key="3">
    <source>
        <dbReference type="EMBL" id="SQI43207.1"/>
    </source>
</evidence>
<comment type="similarity">
    <text evidence="1">Belongs to the aryl sulfotransferase family.</text>
</comment>
<dbReference type="InterPro" id="IPR010262">
    <property type="entry name" value="Arylsulfotransferase_bact"/>
</dbReference>
<dbReference type="InterPro" id="IPR038477">
    <property type="entry name" value="ASST_N_sf"/>
</dbReference>
<evidence type="ECO:0000259" key="2">
    <source>
        <dbReference type="Pfam" id="PF17425"/>
    </source>
</evidence>